<reference evidence="14 15" key="1">
    <citation type="submission" date="2015-08" db="EMBL/GenBank/DDBJ databases">
        <title>Investigation of the bacterial diversity of lava forest soil.</title>
        <authorList>
            <person name="Lee J.S."/>
        </authorList>
    </citation>
    <scope>NUCLEOTIDE SEQUENCE [LARGE SCALE GENOMIC DNA]</scope>
    <source>
        <strain evidence="14 15">GJW-30</strain>
    </source>
</reference>
<evidence type="ECO:0000256" key="3">
    <source>
        <dbReference type="ARBA" id="ARBA00012438"/>
    </source>
</evidence>
<dbReference type="AlphaFoldDB" id="A0A0S3PTX4"/>
<dbReference type="Gene3D" id="3.30.565.10">
    <property type="entry name" value="Histidine kinase-like ATPase, C-terminal domain"/>
    <property type="match status" value="1"/>
</dbReference>
<evidence type="ECO:0000256" key="8">
    <source>
        <dbReference type="ARBA" id="ARBA00022989"/>
    </source>
</evidence>
<protein>
    <recommendedName>
        <fullName evidence="3">histidine kinase</fullName>
        <ecNumber evidence="3">2.7.13.3</ecNumber>
    </recommendedName>
</protein>
<organism evidence="14 15">
    <name type="scientific">Variibacter gotjawalensis</name>
    <dbReference type="NCBI Taxonomy" id="1333996"/>
    <lineage>
        <taxon>Bacteria</taxon>
        <taxon>Pseudomonadati</taxon>
        <taxon>Pseudomonadota</taxon>
        <taxon>Alphaproteobacteria</taxon>
        <taxon>Hyphomicrobiales</taxon>
        <taxon>Nitrobacteraceae</taxon>
        <taxon>Variibacter</taxon>
    </lineage>
</organism>
<dbReference type="CDD" id="cd00082">
    <property type="entry name" value="HisKA"/>
    <property type="match status" value="1"/>
</dbReference>
<dbReference type="Pfam" id="PF00672">
    <property type="entry name" value="HAMP"/>
    <property type="match status" value="1"/>
</dbReference>
<dbReference type="InterPro" id="IPR025908">
    <property type="entry name" value="Sensor_TM1"/>
</dbReference>
<dbReference type="InterPro" id="IPR004358">
    <property type="entry name" value="Sig_transdc_His_kin-like_C"/>
</dbReference>
<keyword evidence="7 14" id="KW-0418">Kinase</keyword>
<dbReference type="SUPFAM" id="SSF55874">
    <property type="entry name" value="ATPase domain of HSP90 chaperone/DNA topoisomerase II/histidine kinase"/>
    <property type="match status" value="1"/>
</dbReference>
<feature type="domain" description="HAMP" evidence="13">
    <location>
        <begin position="318"/>
        <end position="373"/>
    </location>
</feature>
<dbReference type="Pfam" id="PF02518">
    <property type="entry name" value="HATPase_c"/>
    <property type="match status" value="1"/>
</dbReference>
<comment type="catalytic activity">
    <reaction evidence="1">
        <text>ATP + protein L-histidine = ADP + protein N-phospho-L-histidine.</text>
        <dbReference type="EC" id="2.7.13.3"/>
    </reaction>
</comment>
<dbReference type="GO" id="GO:0016020">
    <property type="term" value="C:membrane"/>
    <property type="evidence" value="ECO:0007669"/>
    <property type="project" value="UniProtKB-SubCell"/>
</dbReference>
<dbReference type="InterPro" id="IPR050428">
    <property type="entry name" value="TCS_sensor_his_kinase"/>
</dbReference>
<evidence type="ECO:0000256" key="11">
    <source>
        <dbReference type="SAM" id="Phobius"/>
    </source>
</evidence>
<feature type="transmembrane region" description="Helical" evidence="11">
    <location>
        <begin position="65"/>
        <end position="84"/>
    </location>
</feature>
<keyword evidence="5 14" id="KW-0808">Transferase</keyword>
<dbReference type="KEGG" id="vgo:GJW-30_1_01811"/>
<evidence type="ECO:0000256" key="6">
    <source>
        <dbReference type="ARBA" id="ARBA00022692"/>
    </source>
</evidence>
<gene>
    <name evidence="14" type="primary">walK</name>
    <name evidence="14" type="ORF">GJW-30_1_01811</name>
</gene>
<accession>A0A0S3PTX4</accession>
<evidence type="ECO:0000256" key="5">
    <source>
        <dbReference type="ARBA" id="ARBA00022679"/>
    </source>
</evidence>
<feature type="domain" description="Histidine kinase" evidence="12">
    <location>
        <begin position="381"/>
        <end position="606"/>
    </location>
</feature>
<dbReference type="GO" id="GO:0000155">
    <property type="term" value="F:phosphorelay sensor kinase activity"/>
    <property type="evidence" value="ECO:0007669"/>
    <property type="project" value="InterPro"/>
</dbReference>
<dbReference type="InterPro" id="IPR005467">
    <property type="entry name" value="His_kinase_dom"/>
</dbReference>
<dbReference type="Pfam" id="PF13756">
    <property type="entry name" value="Stimulus_sens_1"/>
    <property type="match status" value="1"/>
</dbReference>
<dbReference type="PANTHER" id="PTHR45436">
    <property type="entry name" value="SENSOR HISTIDINE KINASE YKOH"/>
    <property type="match status" value="1"/>
</dbReference>
<dbReference type="Gene3D" id="1.10.287.130">
    <property type="match status" value="1"/>
</dbReference>
<dbReference type="InterPro" id="IPR025919">
    <property type="entry name" value="Stimulus_sens_dom"/>
</dbReference>
<evidence type="ECO:0000259" key="12">
    <source>
        <dbReference type="PROSITE" id="PS50109"/>
    </source>
</evidence>
<keyword evidence="9" id="KW-0902">Two-component regulatory system</keyword>
<dbReference type="OrthoDB" id="9805942at2"/>
<evidence type="ECO:0000313" key="14">
    <source>
        <dbReference type="EMBL" id="BAT59280.1"/>
    </source>
</evidence>
<dbReference type="PROSITE" id="PS50109">
    <property type="entry name" value="HIS_KIN"/>
    <property type="match status" value="1"/>
</dbReference>
<proteinExistence type="predicted"/>
<dbReference type="EC" id="2.7.13.3" evidence="3"/>
<comment type="subcellular location">
    <subcellularLocation>
        <location evidence="2">Membrane</location>
    </subcellularLocation>
</comment>
<evidence type="ECO:0000313" key="15">
    <source>
        <dbReference type="Proteomes" id="UP000236884"/>
    </source>
</evidence>
<evidence type="ECO:0000256" key="7">
    <source>
        <dbReference type="ARBA" id="ARBA00022777"/>
    </source>
</evidence>
<keyword evidence="10 11" id="KW-0472">Membrane</keyword>
<keyword evidence="4" id="KW-0597">Phosphoprotein</keyword>
<dbReference type="InterPro" id="IPR003660">
    <property type="entry name" value="HAMP_dom"/>
</dbReference>
<evidence type="ECO:0000256" key="4">
    <source>
        <dbReference type="ARBA" id="ARBA00022553"/>
    </source>
</evidence>
<name>A0A0S3PTX4_9BRAD</name>
<dbReference type="InterPro" id="IPR036097">
    <property type="entry name" value="HisK_dim/P_sf"/>
</dbReference>
<keyword evidence="15" id="KW-1185">Reference proteome</keyword>
<dbReference type="SUPFAM" id="SSF47384">
    <property type="entry name" value="Homodimeric domain of signal transducing histidine kinase"/>
    <property type="match status" value="1"/>
</dbReference>
<dbReference type="InterPro" id="IPR003661">
    <property type="entry name" value="HisK_dim/P_dom"/>
</dbReference>
<evidence type="ECO:0000256" key="2">
    <source>
        <dbReference type="ARBA" id="ARBA00004370"/>
    </source>
</evidence>
<dbReference type="InterPro" id="IPR003594">
    <property type="entry name" value="HATPase_dom"/>
</dbReference>
<keyword evidence="8 11" id="KW-1133">Transmembrane helix</keyword>
<dbReference type="SMART" id="SM00388">
    <property type="entry name" value="HisKA"/>
    <property type="match status" value="1"/>
</dbReference>
<dbReference type="Gene3D" id="6.10.340.10">
    <property type="match status" value="1"/>
</dbReference>
<keyword evidence="6 11" id="KW-0812">Transmembrane</keyword>
<sequence>MERGRFGRAGIESLLDRTTGESTGTKNGSTVQTAETRGPMRRFGWLRRFGRFLFAQVFSSLTRRIVSLNIAGLLALVVGILYLSQFRAGLIDARVQSLLVQSEIIAGAIAASATVDTDAITIDPDKLVELQTGETYGPDDPATQLEFPINPERVTPILRRLISPTNTRARIYDREGSLVLDSRNLYGRGDVLRFDLPAPTAERRKFFEKLWISIRKWFGRGDLPAYVELGPGNGKGYPEVELALGGQKASIVRMTDRGDAIVSVAVPIQRFRAVRGALLLSTQGGDIDQIVEAERLAILKIFLIAAGVMVLLSVLLAGTIAGPVRRLAEGAERVRRRIRGRVEIPDFTNRRDEIGHLSGALRDMTKSLYSRIEAIESFAADVSHELKNPLTSLRSAVETLPLAKSDDSRKRLLAVIEHDVRRLDRLITDISDASRLDAELQRQEAEAVDLVRLLNMVVNVANEVKRDDEIQIKLALEGDPKKLVVPGHDSRLGQVVDNIIGNARSFAPDRSTVRVSARRLGAEAEIVVDDDGPGIRPDALEKIFERFYTDRPDQAYGQNSGLGLSISKQIIEAHGGRIWAENRTIPTPGGESRIVGARFTVVLPAA</sequence>
<feature type="transmembrane region" description="Helical" evidence="11">
    <location>
        <begin position="301"/>
        <end position="321"/>
    </location>
</feature>
<evidence type="ECO:0000256" key="9">
    <source>
        <dbReference type="ARBA" id="ARBA00023012"/>
    </source>
</evidence>
<evidence type="ECO:0000256" key="10">
    <source>
        <dbReference type="ARBA" id="ARBA00023136"/>
    </source>
</evidence>
<dbReference type="PANTHER" id="PTHR45436:SF5">
    <property type="entry name" value="SENSOR HISTIDINE KINASE TRCS"/>
    <property type="match status" value="1"/>
</dbReference>
<dbReference type="Pfam" id="PF00512">
    <property type="entry name" value="HisKA"/>
    <property type="match status" value="1"/>
</dbReference>
<evidence type="ECO:0000256" key="1">
    <source>
        <dbReference type="ARBA" id="ARBA00000085"/>
    </source>
</evidence>
<dbReference type="PROSITE" id="PS50885">
    <property type="entry name" value="HAMP"/>
    <property type="match status" value="1"/>
</dbReference>
<dbReference type="Pfam" id="PF13755">
    <property type="entry name" value="Sensor_TM1"/>
    <property type="match status" value="1"/>
</dbReference>
<dbReference type="InterPro" id="IPR036890">
    <property type="entry name" value="HATPase_C_sf"/>
</dbReference>
<evidence type="ECO:0000259" key="13">
    <source>
        <dbReference type="PROSITE" id="PS50885"/>
    </source>
</evidence>
<dbReference type="SMART" id="SM00387">
    <property type="entry name" value="HATPase_c"/>
    <property type="match status" value="1"/>
</dbReference>
<dbReference type="PRINTS" id="PR00344">
    <property type="entry name" value="BCTRLSENSOR"/>
</dbReference>
<dbReference type="SMART" id="SM00304">
    <property type="entry name" value="HAMP"/>
    <property type="match status" value="1"/>
</dbReference>
<dbReference type="EMBL" id="AP014946">
    <property type="protein sequence ID" value="BAT59280.1"/>
    <property type="molecule type" value="Genomic_DNA"/>
</dbReference>
<dbReference type="Proteomes" id="UP000236884">
    <property type="component" value="Chromosome"/>
</dbReference>